<evidence type="ECO:0000256" key="4">
    <source>
        <dbReference type="ARBA" id="ARBA00022692"/>
    </source>
</evidence>
<protein>
    <submittedName>
        <fullName evidence="8">Membrane protein involved in the export of O-antigen and teichoic acid</fullName>
    </submittedName>
</protein>
<feature type="transmembrane region" description="Helical" evidence="7">
    <location>
        <begin position="301"/>
        <end position="319"/>
    </location>
</feature>
<feature type="transmembrane region" description="Helical" evidence="7">
    <location>
        <begin position="362"/>
        <end position="384"/>
    </location>
</feature>
<dbReference type="Pfam" id="PF13440">
    <property type="entry name" value="Polysacc_synt_3"/>
    <property type="match status" value="1"/>
</dbReference>
<sequence length="495" mass="51134">MPAETEAPAGLKRAASWSLVLNGGRAIISTLVLLVLAGILGPRDFGTVAIASLFVLLFQVAFQQGLGPALVARQVVDEQVLNVAFRLALVGSLTLAAVTLVLSQPIGLLFGSKELPSVLCALVVTLPLLAVDLVPDALARRRSDFRLLAVRGLAGLLVGGVVGVCAAVAGAGVWALVAQQLAGALVSTTVLLARSPWRPSIHGPGPWRCPDIRKSLLAYSTRSSAADTAQLLIGNLDTLLVGLFMGTRSVGLYRLASRIASMVLDVSVRSGQSAVLPDLARLQGASRDDFHKRVLKIQRGTCLLAMPLFGILAGAALPAPRMLGEAWKDAGLPLMVLALSGLVAVLAAIAPPLLQAVSRPGLLAAVNGLTLLTTAAGIVVIGVMADHWSVPTQLALVASVRLAVSACIVVPLSLWALTISTGLRLREVWSESLPGICAGTAALLAGLAVIASPLTDLGHLHATLGAGACSAAAGLTCVAWFERERLTPLLRRRGH</sequence>
<feature type="transmembrane region" description="Helical" evidence="7">
    <location>
        <begin position="432"/>
        <end position="454"/>
    </location>
</feature>
<evidence type="ECO:0000256" key="5">
    <source>
        <dbReference type="ARBA" id="ARBA00022989"/>
    </source>
</evidence>
<dbReference type="EMBL" id="FNBT01000005">
    <property type="protein sequence ID" value="SDF65292.1"/>
    <property type="molecule type" value="Genomic_DNA"/>
</dbReference>
<feature type="transmembrane region" description="Helical" evidence="7">
    <location>
        <begin position="115"/>
        <end position="135"/>
    </location>
</feature>
<feature type="transmembrane region" description="Helical" evidence="7">
    <location>
        <begin position="460"/>
        <end position="481"/>
    </location>
</feature>
<evidence type="ECO:0000313" key="8">
    <source>
        <dbReference type="EMBL" id="SDF65292.1"/>
    </source>
</evidence>
<comment type="similarity">
    <text evidence="2">Belongs to the polysaccharide synthase family.</text>
</comment>
<feature type="transmembrane region" description="Helical" evidence="7">
    <location>
        <begin position="396"/>
        <end position="420"/>
    </location>
</feature>
<dbReference type="PANTHER" id="PTHR30250">
    <property type="entry name" value="PST FAMILY PREDICTED COLANIC ACID TRANSPORTER"/>
    <property type="match status" value="1"/>
</dbReference>
<dbReference type="RefSeq" id="WP_091767976.1">
    <property type="nucleotide sequence ID" value="NZ_FNBT01000005.1"/>
</dbReference>
<evidence type="ECO:0000256" key="1">
    <source>
        <dbReference type="ARBA" id="ARBA00004651"/>
    </source>
</evidence>
<keyword evidence="4 7" id="KW-0812">Transmembrane</keyword>
<keyword evidence="3" id="KW-1003">Cell membrane</keyword>
<dbReference type="InterPro" id="IPR050833">
    <property type="entry name" value="Poly_Biosynth_Transport"/>
</dbReference>
<keyword evidence="9" id="KW-1185">Reference proteome</keyword>
<feature type="transmembrane region" description="Helical" evidence="7">
    <location>
        <begin position="45"/>
        <end position="62"/>
    </location>
</feature>
<dbReference type="OrthoDB" id="9770347at2"/>
<evidence type="ECO:0000313" key="9">
    <source>
        <dbReference type="Proteomes" id="UP000199406"/>
    </source>
</evidence>
<evidence type="ECO:0000256" key="7">
    <source>
        <dbReference type="SAM" id="Phobius"/>
    </source>
</evidence>
<reference evidence="9" key="1">
    <citation type="submission" date="2016-10" db="EMBL/GenBank/DDBJ databases">
        <authorList>
            <person name="Varghese N."/>
            <person name="Submissions S."/>
        </authorList>
    </citation>
    <scope>NUCLEOTIDE SEQUENCE [LARGE SCALE GENOMIC DNA]</scope>
    <source>
        <strain evidence="9">DSM 44268</strain>
    </source>
</reference>
<keyword evidence="5 7" id="KW-1133">Transmembrane helix</keyword>
<dbReference type="STRING" id="1550231.SAMN05660662_2926"/>
<evidence type="ECO:0000256" key="3">
    <source>
        <dbReference type="ARBA" id="ARBA00022475"/>
    </source>
</evidence>
<dbReference type="GO" id="GO:0005886">
    <property type="term" value="C:plasma membrane"/>
    <property type="evidence" value="ECO:0007669"/>
    <property type="project" value="UniProtKB-SubCell"/>
</dbReference>
<gene>
    <name evidence="8" type="ORF">SAMN05660662_2926</name>
</gene>
<dbReference type="Proteomes" id="UP000199406">
    <property type="component" value="Unassembled WGS sequence"/>
</dbReference>
<feature type="transmembrane region" description="Helical" evidence="7">
    <location>
        <begin position="147"/>
        <end position="169"/>
    </location>
</feature>
<evidence type="ECO:0000256" key="2">
    <source>
        <dbReference type="ARBA" id="ARBA00007430"/>
    </source>
</evidence>
<accession>A0A1G7MU73</accession>
<dbReference type="AlphaFoldDB" id="A0A1G7MU73"/>
<proteinExistence type="inferred from homology"/>
<feature type="transmembrane region" description="Helical" evidence="7">
    <location>
        <begin position="83"/>
        <end position="103"/>
    </location>
</feature>
<keyword evidence="6 7" id="KW-0472">Membrane</keyword>
<evidence type="ECO:0000256" key="6">
    <source>
        <dbReference type="ARBA" id="ARBA00023136"/>
    </source>
</evidence>
<comment type="subcellular location">
    <subcellularLocation>
        <location evidence="1">Cell membrane</location>
        <topology evidence="1">Multi-pass membrane protein</topology>
    </subcellularLocation>
</comment>
<name>A0A1G7MU73_9ACTN</name>
<feature type="transmembrane region" description="Helical" evidence="7">
    <location>
        <begin position="331"/>
        <end position="350"/>
    </location>
</feature>
<feature type="transmembrane region" description="Helical" evidence="7">
    <location>
        <begin position="19"/>
        <end position="39"/>
    </location>
</feature>
<dbReference type="PANTHER" id="PTHR30250:SF10">
    <property type="entry name" value="LIPOPOLYSACCHARIDE BIOSYNTHESIS PROTEIN WZXC"/>
    <property type="match status" value="1"/>
</dbReference>
<organism evidence="8 9">
    <name type="scientific">Blastococcus aurantiacus</name>
    <dbReference type="NCBI Taxonomy" id="1550231"/>
    <lineage>
        <taxon>Bacteria</taxon>
        <taxon>Bacillati</taxon>
        <taxon>Actinomycetota</taxon>
        <taxon>Actinomycetes</taxon>
        <taxon>Geodermatophilales</taxon>
        <taxon>Geodermatophilaceae</taxon>
        <taxon>Blastococcus</taxon>
    </lineage>
</organism>